<dbReference type="Gramene" id="mRNA:HanXRQr2_Chr07g0283831">
    <property type="protein sequence ID" value="mRNA:HanXRQr2_Chr07g0283831"/>
    <property type="gene ID" value="HanXRQr2_Chr07g0283831"/>
</dbReference>
<dbReference type="EMBL" id="MNCJ02000322">
    <property type="protein sequence ID" value="KAF5797706.1"/>
    <property type="molecule type" value="Genomic_DNA"/>
</dbReference>
<gene>
    <name evidence="1" type="ORF">HanXRQr2_Chr07g0283831</name>
</gene>
<dbReference type="AlphaFoldDB" id="A0A9K3NEZ3"/>
<comment type="caution">
    <text evidence="1">The sequence shown here is derived from an EMBL/GenBank/DDBJ whole genome shotgun (WGS) entry which is preliminary data.</text>
</comment>
<reference evidence="1" key="2">
    <citation type="submission" date="2020-06" db="EMBL/GenBank/DDBJ databases">
        <title>Helianthus annuus Genome sequencing and assembly Release 2.</title>
        <authorList>
            <person name="Gouzy J."/>
            <person name="Langlade N."/>
            <person name="Munos S."/>
        </authorList>
    </citation>
    <scope>NUCLEOTIDE SEQUENCE</scope>
    <source>
        <tissue evidence="1">Leaves</tissue>
    </source>
</reference>
<sequence length="40" mass="4844">MFSFCSSVIREMLGTSDDESKMRFKNKDFYLFQHFELINT</sequence>
<name>A0A9K3NEZ3_HELAN</name>
<dbReference type="Proteomes" id="UP000215914">
    <property type="component" value="Unassembled WGS sequence"/>
</dbReference>
<keyword evidence="2" id="KW-1185">Reference proteome</keyword>
<evidence type="ECO:0000313" key="2">
    <source>
        <dbReference type="Proteomes" id="UP000215914"/>
    </source>
</evidence>
<evidence type="ECO:0000313" key="1">
    <source>
        <dbReference type="EMBL" id="KAF5797706.1"/>
    </source>
</evidence>
<reference evidence="1" key="1">
    <citation type="journal article" date="2017" name="Nature">
        <title>The sunflower genome provides insights into oil metabolism, flowering and Asterid evolution.</title>
        <authorList>
            <person name="Badouin H."/>
            <person name="Gouzy J."/>
            <person name="Grassa C.J."/>
            <person name="Murat F."/>
            <person name="Staton S.E."/>
            <person name="Cottret L."/>
            <person name="Lelandais-Briere C."/>
            <person name="Owens G.L."/>
            <person name="Carrere S."/>
            <person name="Mayjonade B."/>
            <person name="Legrand L."/>
            <person name="Gill N."/>
            <person name="Kane N.C."/>
            <person name="Bowers J.E."/>
            <person name="Hubner S."/>
            <person name="Bellec A."/>
            <person name="Berard A."/>
            <person name="Berges H."/>
            <person name="Blanchet N."/>
            <person name="Boniface M.C."/>
            <person name="Brunel D."/>
            <person name="Catrice O."/>
            <person name="Chaidir N."/>
            <person name="Claudel C."/>
            <person name="Donnadieu C."/>
            <person name="Faraut T."/>
            <person name="Fievet G."/>
            <person name="Helmstetter N."/>
            <person name="King M."/>
            <person name="Knapp S.J."/>
            <person name="Lai Z."/>
            <person name="Le Paslier M.C."/>
            <person name="Lippi Y."/>
            <person name="Lorenzon L."/>
            <person name="Mandel J.R."/>
            <person name="Marage G."/>
            <person name="Marchand G."/>
            <person name="Marquand E."/>
            <person name="Bret-Mestries E."/>
            <person name="Morien E."/>
            <person name="Nambeesan S."/>
            <person name="Nguyen T."/>
            <person name="Pegot-Espagnet P."/>
            <person name="Pouilly N."/>
            <person name="Raftis F."/>
            <person name="Sallet E."/>
            <person name="Schiex T."/>
            <person name="Thomas J."/>
            <person name="Vandecasteele C."/>
            <person name="Vares D."/>
            <person name="Vear F."/>
            <person name="Vautrin S."/>
            <person name="Crespi M."/>
            <person name="Mangin B."/>
            <person name="Burke J.M."/>
            <person name="Salse J."/>
            <person name="Munos S."/>
            <person name="Vincourt P."/>
            <person name="Rieseberg L.H."/>
            <person name="Langlade N.B."/>
        </authorList>
    </citation>
    <scope>NUCLEOTIDE SEQUENCE</scope>
    <source>
        <tissue evidence="1">Leaves</tissue>
    </source>
</reference>
<organism evidence="1 2">
    <name type="scientific">Helianthus annuus</name>
    <name type="common">Common sunflower</name>
    <dbReference type="NCBI Taxonomy" id="4232"/>
    <lineage>
        <taxon>Eukaryota</taxon>
        <taxon>Viridiplantae</taxon>
        <taxon>Streptophyta</taxon>
        <taxon>Embryophyta</taxon>
        <taxon>Tracheophyta</taxon>
        <taxon>Spermatophyta</taxon>
        <taxon>Magnoliopsida</taxon>
        <taxon>eudicotyledons</taxon>
        <taxon>Gunneridae</taxon>
        <taxon>Pentapetalae</taxon>
        <taxon>asterids</taxon>
        <taxon>campanulids</taxon>
        <taxon>Asterales</taxon>
        <taxon>Asteraceae</taxon>
        <taxon>Asteroideae</taxon>
        <taxon>Heliantheae alliance</taxon>
        <taxon>Heliantheae</taxon>
        <taxon>Helianthus</taxon>
    </lineage>
</organism>
<proteinExistence type="predicted"/>
<protein>
    <submittedName>
        <fullName evidence="1">Uncharacterized protein</fullName>
    </submittedName>
</protein>
<accession>A0A9K3NEZ3</accession>